<accession>A0ABT8FYW3</accession>
<evidence type="ECO:0000313" key="2">
    <source>
        <dbReference type="Proteomes" id="UP001172738"/>
    </source>
</evidence>
<gene>
    <name evidence="1" type="ORF">QQX04_01350</name>
</gene>
<dbReference type="InterPro" id="IPR024524">
    <property type="entry name" value="DUF3800"/>
</dbReference>
<organism evidence="1 2">
    <name type="scientific">Demequina zhanjiangensis</name>
    <dbReference type="NCBI Taxonomy" id="3051659"/>
    <lineage>
        <taxon>Bacteria</taxon>
        <taxon>Bacillati</taxon>
        <taxon>Actinomycetota</taxon>
        <taxon>Actinomycetes</taxon>
        <taxon>Micrococcales</taxon>
        <taxon>Demequinaceae</taxon>
        <taxon>Demequina</taxon>
    </lineage>
</organism>
<comment type="caution">
    <text evidence="1">The sequence shown here is derived from an EMBL/GenBank/DDBJ whole genome shotgun (WGS) entry which is preliminary data.</text>
</comment>
<dbReference type="EMBL" id="JAUHPV010000001">
    <property type="protein sequence ID" value="MDN4471634.1"/>
    <property type="molecule type" value="Genomic_DNA"/>
</dbReference>
<dbReference type="Proteomes" id="UP001172738">
    <property type="component" value="Unassembled WGS sequence"/>
</dbReference>
<sequence>MLLFYIDECGDTAPIAQRHRAHGSPSELFILAAVGIHDSSRELLAHEIIELKRLYFPETVGDEDWGVSEIKGRFLTHSSRLRGHERARFLPAGWREVDDPALMRHLLNDLGNLFAKFRPLIFTSVVDKRAMRDAGEETDPLAIAYTRLYERVALTLHQVNRGEGALFVADQQDEHEKYFKSGAMHAARAELEKRERNRPRFEPVLDKPLWIDPHYSTLDREIIQLADIVAYSVNEWFQRGEPPTEHQYLWRAIAPCFSAHWKTQKSHGAGLMIHPERDEYPRIEPLPEG</sequence>
<protein>
    <submittedName>
        <fullName evidence="1">DUF3800 domain-containing protein</fullName>
    </submittedName>
</protein>
<reference evidence="1" key="1">
    <citation type="submission" date="2023-06" db="EMBL/GenBank/DDBJ databases">
        <title>SYSU T00b26.</title>
        <authorList>
            <person name="Gao L."/>
            <person name="Fang B.-Z."/>
            <person name="Li W.-J."/>
        </authorList>
    </citation>
    <scope>NUCLEOTIDE SEQUENCE</scope>
    <source>
        <strain evidence="1">SYSU T00b26</strain>
    </source>
</reference>
<dbReference type="Pfam" id="PF12686">
    <property type="entry name" value="DUF3800"/>
    <property type="match status" value="1"/>
</dbReference>
<proteinExistence type="predicted"/>
<name>A0ABT8FYW3_9MICO</name>
<evidence type="ECO:0000313" key="1">
    <source>
        <dbReference type="EMBL" id="MDN4471634.1"/>
    </source>
</evidence>
<keyword evidence="2" id="KW-1185">Reference proteome</keyword>
<dbReference type="RefSeq" id="WP_301125456.1">
    <property type="nucleotide sequence ID" value="NZ_JAUHPV010000001.1"/>
</dbReference>